<keyword evidence="2" id="KW-0479">Metal-binding</keyword>
<keyword evidence="5" id="KW-0539">Nucleus</keyword>
<dbReference type="PROSITE" id="PS50808">
    <property type="entry name" value="ZF_BED"/>
    <property type="match status" value="1"/>
</dbReference>
<comment type="subcellular location">
    <subcellularLocation>
        <location evidence="1">Nucleus</location>
    </subcellularLocation>
</comment>
<evidence type="ECO:0000256" key="1">
    <source>
        <dbReference type="ARBA" id="ARBA00004123"/>
    </source>
</evidence>
<evidence type="ECO:0000313" key="10">
    <source>
        <dbReference type="Proteomes" id="UP001605036"/>
    </source>
</evidence>
<feature type="domain" description="BED-type" evidence="8">
    <location>
        <begin position="6"/>
        <end position="65"/>
    </location>
</feature>
<evidence type="ECO:0000256" key="4">
    <source>
        <dbReference type="ARBA" id="ARBA00022833"/>
    </source>
</evidence>
<dbReference type="Gene3D" id="3.30.160.60">
    <property type="entry name" value="Classic Zinc Finger"/>
    <property type="match status" value="1"/>
</dbReference>
<dbReference type="InterPro" id="IPR013087">
    <property type="entry name" value="Znf_C2H2_type"/>
</dbReference>
<evidence type="ECO:0000256" key="7">
    <source>
        <dbReference type="SAM" id="MobiDB-lite"/>
    </source>
</evidence>
<proteinExistence type="predicted"/>
<dbReference type="CDD" id="cd20908">
    <property type="entry name" value="SUF4-like"/>
    <property type="match status" value="1"/>
</dbReference>
<dbReference type="PROSITE" id="PS00028">
    <property type="entry name" value="ZINC_FINGER_C2H2_1"/>
    <property type="match status" value="2"/>
</dbReference>
<accession>A0ABD1YEZ1</accession>
<feature type="compositionally biased region" description="Low complexity" evidence="7">
    <location>
        <begin position="233"/>
        <end position="258"/>
    </location>
</feature>
<dbReference type="GO" id="GO:0008270">
    <property type="term" value="F:zinc ion binding"/>
    <property type="evidence" value="ECO:0007669"/>
    <property type="project" value="UniProtKB-KW"/>
</dbReference>
<evidence type="ECO:0000313" key="9">
    <source>
        <dbReference type="EMBL" id="KAL2629235.1"/>
    </source>
</evidence>
<reference evidence="9 10" key="1">
    <citation type="submission" date="2024-09" db="EMBL/GenBank/DDBJ databases">
        <title>Chromosome-scale assembly of Riccia fluitans.</title>
        <authorList>
            <person name="Paukszto L."/>
            <person name="Sawicki J."/>
            <person name="Karawczyk K."/>
            <person name="Piernik-Szablinska J."/>
            <person name="Szczecinska M."/>
            <person name="Mazdziarz M."/>
        </authorList>
    </citation>
    <scope>NUCLEOTIDE SEQUENCE [LARGE SCALE GENOMIC DNA]</scope>
    <source>
        <strain evidence="9">Rf_01</strain>
        <tissue evidence="9">Aerial parts of the thallus</tissue>
    </source>
</reference>
<keyword evidence="4" id="KW-0862">Zinc</keyword>
<keyword evidence="10" id="KW-1185">Reference proteome</keyword>
<evidence type="ECO:0000259" key="8">
    <source>
        <dbReference type="PROSITE" id="PS50808"/>
    </source>
</evidence>
<keyword evidence="3 6" id="KW-0863">Zinc-finger</keyword>
<dbReference type="AlphaFoldDB" id="A0ABD1YEZ1"/>
<dbReference type="SMART" id="SM00355">
    <property type="entry name" value="ZnF_C2H2"/>
    <property type="match status" value="2"/>
</dbReference>
<evidence type="ECO:0000256" key="5">
    <source>
        <dbReference type="ARBA" id="ARBA00023242"/>
    </source>
</evidence>
<feature type="compositionally biased region" description="Pro residues" evidence="7">
    <location>
        <begin position="148"/>
        <end position="163"/>
    </location>
</feature>
<dbReference type="EMBL" id="JBHFFA010000004">
    <property type="protein sequence ID" value="KAL2629235.1"/>
    <property type="molecule type" value="Genomic_DNA"/>
</dbReference>
<feature type="region of interest" description="Disordered" evidence="7">
    <location>
        <begin position="148"/>
        <end position="336"/>
    </location>
</feature>
<evidence type="ECO:0000256" key="2">
    <source>
        <dbReference type="ARBA" id="ARBA00022723"/>
    </source>
</evidence>
<sequence>MGKKKKKTVKVWCFYCEREFEDEKILIQHQKAKHFKCHVCHKKLSTAGGMVVHVLQVHKESITKVPNAKPERESTEPEIFGMEGIPPEILAAHDGDQGGLDDDEKPAKVARVEIPPSSPFGGLVMGPIALGMASQPMYTAMPPVYMPQPPGGPRPPSWPPQPPNTRGWNHMQPGQPPMHPPRPPPPPQPLFPIQPPTASSISSAPALPPAQPLFPIRSAGPPSSAPPTQPLFPVNGGASSGPASSSSASVGNTSSGASLRNPADGQTAVDNTTGSGSLPGGQIPIPPSSLMGRPPALPFGGMPNVPPLGSHMYASAPSTGGPSIGPPPVISNKPPGPPGMANEVYLVWDDEILSMEERRLTLPQYQVLDETSQMNTIDAAFDRRILEGRLAGRMGFRV</sequence>
<dbReference type="GO" id="GO:0005634">
    <property type="term" value="C:nucleus"/>
    <property type="evidence" value="ECO:0007669"/>
    <property type="project" value="UniProtKB-SubCell"/>
</dbReference>
<gene>
    <name evidence="9" type="ORF">R1flu_013921</name>
</gene>
<feature type="compositionally biased region" description="Pro residues" evidence="7">
    <location>
        <begin position="174"/>
        <end position="195"/>
    </location>
</feature>
<comment type="caution">
    <text evidence="9">The sequence shown here is derived from an EMBL/GenBank/DDBJ whole genome shotgun (WGS) entry which is preliminary data.</text>
</comment>
<dbReference type="InterPro" id="IPR003656">
    <property type="entry name" value="Znf_BED"/>
</dbReference>
<dbReference type="PANTHER" id="PTHR23215">
    <property type="entry name" value="ZINC FINGER PROTEIN 207"/>
    <property type="match status" value="1"/>
</dbReference>
<organism evidence="9 10">
    <name type="scientific">Riccia fluitans</name>
    <dbReference type="NCBI Taxonomy" id="41844"/>
    <lineage>
        <taxon>Eukaryota</taxon>
        <taxon>Viridiplantae</taxon>
        <taxon>Streptophyta</taxon>
        <taxon>Embryophyta</taxon>
        <taxon>Marchantiophyta</taxon>
        <taxon>Marchantiopsida</taxon>
        <taxon>Marchantiidae</taxon>
        <taxon>Marchantiales</taxon>
        <taxon>Ricciaceae</taxon>
        <taxon>Riccia</taxon>
    </lineage>
</organism>
<dbReference type="PANTHER" id="PTHR23215:SF0">
    <property type="entry name" value="BUB3-INTERACTING AND GLEBS MOTIF-CONTAINING PROTEIN ZNF207"/>
    <property type="match status" value="1"/>
</dbReference>
<feature type="compositionally biased region" description="Pro residues" evidence="7">
    <location>
        <begin position="324"/>
        <end position="336"/>
    </location>
</feature>
<feature type="compositionally biased region" description="Low complexity" evidence="7">
    <location>
        <begin position="196"/>
        <end position="205"/>
    </location>
</feature>
<evidence type="ECO:0000256" key="6">
    <source>
        <dbReference type="PROSITE-ProRule" id="PRU00027"/>
    </source>
</evidence>
<protein>
    <recommendedName>
        <fullName evidence="8">BED-type domain-containing protein</fullName>
    </recommendedName>
</protein>
<name>A0ABD1YEZ1_9MARC</name>
<dbReference type="Proteomes" id="UP001605036">
    <property type="component" value="Unassembled WGS sequence"/>
</dbReference>
<evidence type="ECO:0000256" key="3">
    <source>
        <dbReference type="ARBA" id="ARBA00022771"/>
    </source>
</evidence>